<dbReference type="Gene3D" id="3.40.30.10">
    <property type="entry name" value="Glutaredoxin"/>
    <property type="match status" value="2"/>
</dbReference>
<dbReference type="PROSITE" id="PS50404">
    <property type="entry name" value="GST_NTER"/>
    <property type="match status" value="2"/>
</dbReference>
<feature type="domain" description="GST N-terminal" evidence="6">
    <location>
        <begin position="5"/>
        <end position="84"/>
    </location>
</feature>
<dbReference type="InterPro" id="IPR010987">
    <property type="entry name" value="Glutathione-S-Trfase_C-like"/>
</dbReference>
<proteinExistence type="predicted"/>
<dbReference type="OrthoDB" id="202840at2759"/>
<dbReference type="FunFam" id="1.20.1050.10:FF:000018">
    <property type="entry name" value="Glutathione S-transferase U20"/>
    <property type="match status" value="2"/>
</dbReference>
<dbReference type="AlphaFoldDB" id="A0A9E7HKG9"/>
<gene>
    <name evidence="8" type="ORF">MUK42_03185</name>
</gene>
<name>A0A9E7HKG9_9LILI</name>
<dbReference type="Pfam" id="PF00043">
    <property type="entry name" value="GST_C"/>
    <property type="match status" value="2"/>
</dbReference>
<reference evidence="8" key="1">
    <citation type="submission" date="2022-05" db="EMBL/GenBank/DDBJ databases">
        <title>The Musa troglodytarum L. genome provides insights into the mechanism of non-climacteric behaviour and enrichment of carotenoids.</title>
        <authorList>
            <person name="Wang J."/>
        </authorList>
    </citation>
    <scope>NUCLEOTIDE SEQUENCE</scope>
    <source>
        <tissue evidence="8">Leaf</tissue>
    </source>
</reference>
<accession>A0A9E7HKG9</accession>
<evidence type="ECO:0000256" key="2">
    <source>
        <dbReference type="ARBA" id="ARBA00012452"/>
    </source>
</evidence>
<dbReference type="InterPro" id="IPR036282">
    <property type="entry name" value="Glutathione-S-Trfase_C_sf"/>
</dbReference>
<dbReference type="EC" id="2.5.1.18" evidence="2"/>
<dbReference type="GO" id="GO:0005737">
    <property type="term" value="C:cytoplasm"/>
    <property type="evidence" value="ECO:0007669"/>
    <property type="project" value="TreeGrafter"/>
</dbReference>
<dbReference type="PANTHER" id="PTHR11260">
    <property type="entry name" value="GLUTATHIONE S-TRANSFERASE, GST, SUPERFAMILY, GST DOMAIN CONTAINING"/>
    <property type="match status" value="1"/>
</dbReference>
<dbReference type="GO" id="GO:0004364">
    <property type="term" value="F:glutathione transferase activity"/>
    <property type="evidence" value="ECO:0007669"/>
    <property type="project" value="UniProtKB-EC"/>
</dbReference>
<evidence type="ECO:0000256" key="5">
    <source>
        <dbReference type="ARBA" id="ARBA00074965"/>
    </source>
</evidence>
<dbReference type="InterPro" id="IPR045073">
    <property type="entry name" value="Omega/Tau-like"/>
</dbReference>
<keyword evidence="9" id="KW-1185">Reference proteome</keyword>
<keyword evidence="3" id="KW-0808">Transferase</keyword>
<comment type="catalytic activity">
    <reaction evidence="4">
        <text>RX + glutathione = an S-substituted glutathione + a halide anion + H(+)</text>
        <dbReference type="Rhea" id="RHEA:16437"/>
        <dbReference type="ChEBI" id="CHEBI:15378"/>
        <dbReference type="ChEBI" id="CHEBI:16042"/>
        <dbReference type="ChEBI" id="CHEBI:17792"/>
        <dbReference type="ChEBI" id="CHEBI:57925"/>
        <dbReference type="ChEBI" id="CHEBI:90779"/>
        <dbReference type="EC" id="2.5.1.18"/>
    </reaction>
</comment>
<dbReference type="InterPro" id="IPR045074">
    <property type="entry name" value="GST_C_Tau"/>
</dbReference>
<dbReference type="InterPro" id="IPR040079">
    <property type="entry name" value="Glutathione_S-Trfase"/>
</dbReference>
<dbReference type="CDD" id="cd03058">
    <property type="entry name" value="GST_N_Tau"/>
    <property type="match status" value="2"/>
</dbReference>
<evidence type="ECO:0000313" key="9">
    <source>
        <dbReference type="Proteomes" id="UP001055439"/>
    </source>
</evidence>
<dbReference type="CDD" id="cd03185">
    <property type="entry name" value="GST_C_Tau"/>
    <property type="match status" value="2"/>
</dbReference>
<dbReference type="InterPro" id="IPR036249">
    <property type="entry name" value="Thioredoxin-like_sf"/>
</dbReference>
<dbReference type="SUPFAM" id="SSF52833">
    <property type="entry name" value="Thioredoxin-like"/>
    <property type="match status" value="2"/>
</dbReference>
<protein>
    <recommendedName>
        <fullName evidence="5">Probable glutathione S-transferase GSTU1</fullName>
        <ecNumber evidence="2">2.5.1.18</ecNumber>
    </recommendedName>
</protein>
<dbReference type="FunFam" id="3.40.30.10:FF:000014">
    <property type="entry name" value="Tau class glutathione S-transferase"/>
    <property type="match status" value="1"/>
</dbReference>
<evidence type="ECO:0000256" key="4">
    <source>
        <dbReference type="ARBA" id="ARBA00047960"/>
    </source>
</evidence>
<dbReference type="InterPro" id="IPR004045">
    <property type="entry name" value="Glutathione_S-Trfase_N"/>
</dbReference>
<evidence type="ECO:0000259" key="6">
    <source>
        <dbReference type="PROSITE" id="PS50404"/>
    </source>
</evidence>
<dbReference type="SFLD" id="SFLDG00358">
    <property type="entry name" value="Main_(cytGST)"/>
    <property type="match status" value="2"/>
</dbReference>
<evidence type="ECO:0000256" key="1">
    <source>
        <dbReference type="ARBA" id="ARBA00003701"/>
    </source>
</evidence>
<dbReference type="PROSITE" id="PS50405">
    <property type="entry name" value="GST_CTER"/>
    <property type="match status" value="2"/>
</dbReference>
<organism evidence="8 9">
    <name type="scientific">Musa troglodytarum</name>
    <name type="common">fe'i banana</name>
    <dbReference type="NCBI Taxonomy" id="320322"/>
    <lineage>
        <taxon>Eukaryota</taxon>
        <taxon>Viridiplantae</taxon>
        <taxon>Streptophyta</taxon>
        <taxon>Embryophyta</taxon>
        <taxon>Tracheophyta</taxon>
        <taxon>Spermatophyta</taxon>
        <taxon>Magnoliopsida</taxon>
        <taxon>Liliopsida</taxon>
        <taxon>Zingiberales</taxon>
        <taxon>Musaceae</taxon>
        <taxon>Musa</taxon>
    </lineage>
</organism>
<evidence type="ECO:0000256" key="3">
    <source>
        <dbReference type="ARBA" id="ARBA00022679"/>
    </source>
</evidence>
<dbReference type="InterPro" id="IPR004046">
    <property type="entry name" value="GST_C"/>
</dbReference>
<feature type="domain" description="GST C-terminal" evidence="7">
    <location>
        <begin position="315"/>
        <end position="446"/>
    </location>
</feature>
<dbReference type="Pfam" id="PF02798">
    <property type="entry name" value="GST_N"/>
    <property type="match status" value="2"/>
</dbReference>
<dbReference type="Proteomes" id="UP001055439">
    <property type="component" value="Chromosome 8"/>
</dbReference>
<dbReference type="SUPFAM" id="SSF47616">
    <property type="entry name" value="GST C-terminal domain-like"/>
    <property type="match status" value="2"/>
</dbReference>
<feature type="domain" description="GST N-terminal" evidence="6">
    <location>
        <begin position="228"/>
        <end position="309"/>
    </location>
</feature>
<dbReference type="SFLD" id="SFLDG01152">
    <property type="entry name" value="Main.3:_Omega-_and_Tau-like"/>
    <property type="match status" value="2"/>
</dbReference>
<dbReference type="PANTHER" id="PTHR11260:SF781">
    <property type="entry name" value="GLUTATHIONE S-TRANSFERASE U19"/>
    <property type="match status" value="1"/>
</dbReference>
<evidence type="ECO:0000313" key="8">
    <source>
        <dbReference type="EMBL" id="URE32758.1"/>
    </source>
</evidence>
<sequence>MAETKELVLLNCWASPYGMRCRIALAEKRVEYEHKDENLMEKSPLLLQSNPVHKKIPVLVHGGKPVCESLVIVQYVDEAWPDRAPLLPADAYGRAQARFWADFVDKKIFECGTKLWMLKKEAQGEAKKEFTEGLKLLEGELGEKKYFGGDTFGFVDVALVPLMAWFRTYESFGSFSAETEAPKLVAWGKRCMERESVAMSLPDPGKVYEFVCFMRKMFGLGSAMAETNGLMLLNFWPSPHGMRCRVALAEKGLKYVYREEESIMECKSRLLVKSDPVRMRVPVLLHDGKPVCESLIIVQYLDEVWPDRAPLLPADPYGRAKARYWADFIDKEIFECGLKLWKLEGEKQDEARDQFLRALKILEGELGEKKYFGGDTFGFVDVTLVPVVAWYRTYELFGSFRTEMHAPRLMAWGKRCLERESVAMSSLPDPHKVHQFVRFLRNKKPGLQPF</sequence>
<feature type="domain" description="GST C-terminal" evidence="7">
    <location>
        <begin position="90"/>
        <end position="218"/>
    </location>
</feature>
<dbReference type="Gene3D" id="1.20.1050.10">
    <property type="match status" value="2"/>
</dbReference>
<evidence type="ECO:0000259" key="7">
    <source>
        <dbReference type="PROSITE" id="PS50405"/>
    </source>
</evidence>
<dbReference type="EMBL" id="CP097510">
    <property type="protein sequence ID" value="URE32758.1"/>
    <property type="molecule type" value="Genomic_DNA"/>
</dbReference>
<comment type="function">
    <text evidence="1">Conjugation of reduced glutathione to a wide number of exogenous and endogenous hydrophobic electrophiles.</text>
</comment>
<dbReference type="SFLD" id="SFLDS00019">
    <property type="entry name" value="Glutathione_Transferase_(cytos"/>
    <property type="match status" value="2"/>
</dbReference>
<dbReference type="GO" id="GO:0006749">
    <property type="term" value="P:glutathione metabolic process"/>
    <property type="evidence" value="ECO:0007669"/>
    <property type="project" value="InterPro"/>
</dbReference>